<evidence type="ECO:0000313" key="2">
    <source>
        <dbReference type="EMBL" id="VFJ53828.1"/>
    </source>
</evidence>
<feature type="coiled-coil region" evidence="1">
    <location>
        <begin position="370"/>
        <end position="408"/>
    </location>
</feature>
<organism evidence="2">
    <name type="scientific">Candidatus Kentrum sp. FM</name>
    <dbReference type="NCBI Taxonomy" id="2126340"/>
    <lineage>
        <taxon>Bacteria</taxon>
        <taxon>Pseudomonadati</taxon>
        <taxon>Pseudomonadota</taxon>
        <taxon>Gammaproteobacteria</taxon>
        <taxon>Candidatus Kentrum</taxon>
    </lineage>
</organism>
<dbReference type="EMBL" id="CAADFA010000130">
    <property type="protein sequence ID" value="VFJ53828.1"/>
    <property type="molecule type" value="Genomic_DNA"/>
</dbReference>
<dbReference type="EMBL" id="CAADFL010000037">
    <property type="protein sequence ID" value="VFK07307.1"/>
    <property type="molecule type" value="Genomic_DNA"/>
</dbReference>
<evidence type="ECO:0000313" key="3">
    <source>
        <dbReference type="EMBL" id="VFK07307.1"/>
    </source>
</evidence>
<sequence>MGLFIHLTINPKDIPPNDWEAAYQESLTLLRAFPVPLMRIAREEIRHTARYTYISDLVWDPGTPNEHWRVVGDAVSGRHAEDFLLFRHKEKQFKTIFGPPDIQGDILWVPPDDAPFYSTGNGIDIFGQKTQGYPYHLAVLAVAILLETRFPDQCYLSGDIEPMQVENMCRWVSKTLNTSVVTPICMDAKRLYRRVSTLYENPRHVMERFQALFGGCQAEKFEALLRYAGRPVVLKRFKQELGEYPSPDYYGAIRLIAKFLSATGDLEQLVEIALGIADQGKGFEEWKPAPFLRALCNHYLMAPYTERELLGAFGPPQDEPMTLDDALARAFPGAGGKPAEIDAHRSTHGNVQGEDSRVLAALCAVQPEKRALFREILSAAEDEAREQREETRKRMREMEQEWREKAQQAPAQDAWPADGLAPKAVSLEESYILSQVSEETEQFVDEEKSAARIGEQLRQMMEENPDFFQAEDRHHYLRGIYRATVQYGFALRAASWRAIDGEQELAILKGLFMLCAIKDREFNFWRWRIHLLESPSLWPYLLEAYQPDTRADDNDTWEGYRERISLPQMEKRNIDGRIFSLGEGKPDI</sequence>
<name>A0A450SK29_9GAMM</name>
<keyword evidence="1" id="KW-0175">Coiled coil</keyword>
<evidence type="ECO:0000256" key="1">
    <source>
        <dbReference type="SAM" id="Coils"/>
    </source>
</evidence>
<gene>
    <name evidence="3" type="ORF">BECKFM1743B_GA0114221_100371</name>
    <name evidence="2" type="ORF">BECKFM1743C_GA0114222_101301</name>
</gene>
<proteinExistence type="predicted"/>
<accession>A0A450SK29</accession>
<dbReference type="AlphaFoldDB" id="A0A450SK29"/>
<protein>
    <submittedName>
        <fullName evidence="2">Uncharacterized protein</fullName>
    </submittedName>
</protein>
<reference evidence="2" key="1">
    <citation type="submission" date="2019-02" db="EMBL/GenBank/DDBJ databases">
        <authorList>
            <person name="Gruber-Vodicka R. H."/>
            <person name="Seah K. B. B."/>
        </authorList>
    </citation>
    <scope>NUCLEOTIDE SEQUENCE</scope>
    <source>
        <strain evidence="3">BECK_BZ164</strain>
        <strain evidence="2">BECK_BZ165</strain>
    </source>
</reference>